<dbReference type="Pfam" id="PF01464">
    <property type="entry name" value="SLT"/>
    <property type="match status" value="1"/>
</dbReference>
<evidence type="ECO:0000259" key="1">
    <source>
        <dbReference type="Pfam" id="PF01464"/>
    </source>
</evidence>
<dbReference type="InterPro" id="IPR023346">
    <property type="entry name" value="Lysozyme-like_dom_sf"/>
</dbReference>
<keyword evidence="3" id="KW-1185">Reference proteome</keyword>
<reference evidence="2 3" key="1">
    <citation type="submission" date="2024-04" db="EMBL/GenBank/DDBJ databases">
        <title>Novel species of the genus Ideonella isolated from streams.</title>
        <authorList>
            <person name="Lu H."/>
        </authorList>
    </citation>
    <scope>NUCLEOTIDE SEQUENCE [LARGE SCALE GENOMIC DNA]</scope>
    <source>
        <strain evidence="2 3">DXS29W</strain>
    </source>
</reference>
<name>A0ABU9C0R7_9BURK</name>
<proteinExistence type="predicted"/>
<sequence>MDYTALLASCAPLVAPSTAHAVIKVESGGNPYAIGVIGAKLQRQPQNRAEAIATAKALAAAGWNFDLGLGQINKANLPRLGMSIEGAFDACTNLRAMQTILSDCYTRATKGADQQAALLKAFSCYNSGNFRTGFERGYVNRVLVAWKTSQRQIQVAAAPTR</sequence>
<gene>
    <name evidence="2" type="ORF">AACH06_25890</name>
</gene>
<evidence type="ECO:0000313" key="3">
    <source>
        <dbReference type="Proteomes" id="UP001371218"/>
    </source>
</evidence>
<organism evidence="2 3">
    <name type="scientific">Ideonella lacteola</name>
    <dbReference type="NCBI Taxonomy" id="2984193"/>
    <lineage>
        <taxon>Bacteria</taxon>
        <taxon>Pseudomonadati</taxon>
        <taxon>Pseudomonadota</taxon>
        <taxon>Betaproteobacteria</taxon>
        <taxon>Burkholderiales</taxon>
        <taxon>Sphaerotilaceae</taxon>
        <taxon>Ideonella</taxon>
    </lineage>
</organism>
<feature type="domain" description="Transglycosylase SLT" evidence="1">
    <location>
        <begin position="9"/>
        <end position="138"/>
    </location>
</feature>
<protein>
    <submittedName>
        <fullName evidence="2">Lytic transglycosylase domain-containing protein</fullName>
    </submittedName>
</protein>
<dbReference type="EMBL" id="JBBUTG010000026">
    <property type="protein sequence ID" value="MEK8034273.1"/>
    <property type="molecule type" value="Genomic_DNA"/>
</dbReference>
<dbReference type="CDD" id="cd16892">
    <property type="entry name" value="LT_VirB1-like"/>
    <property type="match status" value="1"/>
</dbReference>
<dbReference type="Proteomes" id="UP001371218">
    <property type="component" value="Unassembled WGS sequence"/>
</dbReference>
<dbReference type="RefSeq" id="WP_341428700.1">
    <property type="nucleotide sequence ID" value="NZ_JBBUTG010000026.1"/>
</dbReference>
<accession>A0ABU9C0R7</accession>
<dbReference type="SUPFAM" id="SSF53955">
    <property type="entry name" value="Lysozyme-like"/>
    <property type="match status" value="1"/>
</dbReference>
<comment type="caution">
    <text evidence="2">The sequence shown here is derived from an EMBL/GenBank/DDBJ whole genome shotgun (WGS) entry which is preliminary data.</text>
</comment>
<dbReference type="InterPro" id="IPR008258">
    <property type="entry name" value="Transglycosylase_SLT_dom_1"/>
</dbReference>
<dbReference type="Gene3D" id="1.10.530.10">
    <property type="match status" value="1"/>
</dbReference>
<evidence type="ECO:0000313" key="2">
    <source>
        <dbReference type="EMBL" id="MEK8034273.1"/>
    </source>
</evidence>